<sequence length="233" mass="25883">MDGLLITTLIVASYHEYGMVETCGDRLDLDDFLVTYDDELVAHVDYEQKKDVLTIPDFITPIQYPSLYGDALRALAICKEVTDVLKGVYANSSEILGKTPLELNLFQSDAEINVKNTLICHVTEFFPPPVTISWTKNNLNVTDSATLSRYQPNKDGSMNVFSRLSFTPVEGDVYSCTVEHKALQQPQTRIWEVETKTTINVHSRVVFCGVGLGFGLLGLTAGVFFIIKGSNCN</sequence>
<dbReference type="InterPro" id="IPR013783">
    <property type="entry name" value="Ig-like_fold"/>
</dbReference>
<dbReference type="InterPro" id="IPR003006">
    <property type="entry name" value="Ig/MHC_CS"/>
</dbReference>
<dbReference type="Proteomes" id="UP001059041">
    <property type="component" value="Linkage Group LG17"/>
</dbReference>
<dbReference type="InterPro" id="IPR007110">
    <property type="entry name" value="Ig-like_dom"/>
</dbReference>
<keyword evidence="2" id="KW-0325">Glycoprotein</keyword>
<dbReference type="SMART" id="SM00407">
    <property type="entry name" value="IGc1"/>
    <property type="match status" value="1"/>
</dbReference>
<keyword evidence="4" id="KW-1133">Transmembrane helix</keyword>
<dbReference type="InterPro" id="IPR036179">
    <property type="entry name" value="Ig-like_dom_sf"/>
</dbReference>
<keyword evidence="4" id="KW-0812">Transmembrane</keyword>
<proteinExistence type="inferred from homology"/>
<dbReference type="SUPFAM" id="SSF54452">
    <property type="entry name" value="MHC antigen-recognition domain"/>
    <property type="match status" value="1"/>
</dbReference>
<dbReference type="InterPro" id="IPR011162">
    <property type="entry name" value="MHC_I/II-like_Ag-recog"/>
</dbReference>
<dbReference type="GO" id="GO:0006955">
    <property type="term" value="P:immune response"/>
    <property type="evidence" value="ECO:0007669"/>
    <property type="project" value="InterPro"/>
</dbReference>
<dbReference type="PROSITE" id="PS50835">
    <property type="entry name" value="IG_LIKE"/>
    <property type="match status" value="1"/>
</dbReference>
<protein>
    <submittedName>
        <fullName evidence="6">H-2 class II histocompatibility antigen</fullName>
    </submittedName>
</protein>
<dbReference type="InterPro" id="IPR050160">
    <property type="entry name" value="MHC/Immunoglobulin"/>
</dbReference>
<dbReference type="AlphaFoldDB" id="A0A9W7WHP3"/>
<comment type="similarity">
    <text evidence="1">Belongs to the MHC class II family.</text>
</comment>
<reference evidence="6" key="1">
    <citation type="submission" date="2021-02" db="EMBL/GenBank/DDBJ databases">
        <title>Comparative genomics reveals that relaxation of natural selection precedes convergent phenotypic evolution of cavefish.</title>
        <authorList>
            <person name="Peng Z."/>
        </authorList>
    </citation>
    <scope>NUCLEOTIDE SEQUENCE</scope>
    <source>
        <tissue evidence="6">Muscle</tissue>
    </source>
</reference>
<dbReference type="Pfam" id="PF07654">
    <property type="entry name" value="C1-set"/>
    <property type="match status" value="1"/>
</dbReference>
<dbReference type="PANTHER" id="PTHR19944">
    <property type="entry name" value="MHC CLASS II-RELATED"/>
    <property type="match status" value="1"/>
</dbReference>
<dbReference type="GO" id="GO:0019882">
    <property type="term" value="P:antigen processing and presentation"/>
    <property type="evidence" value="ECO:0007669"/>
    <property type="project" value="InterPro"/>
</dbReference>
<name>A0A9W7WHP3_TRIRA</name>
<keyword evidence="4" id="KW-0472">Membrane</keyword>
<dbReference type="SMART" id="SM00920">
    <property type="entry name" value="MHC_II_alpha"/>
    <property type="match status" value="1"/>
</dbReference>
<evidence type="ECO:0000256" key="3">
    <source>
        <dbReference type="ARBA" id="ARBA00023319"/>
    </source>
</evidence>
<evidence type="ECO:0000256" key="4">
    <source>
        <dbReference type="SAM" id="Phobius"/>
    </source>
</evidence>
<feature type="domain" description="Ig-like" evidence="5">
    <location>
        <begin position="100"/>
        <end position="180"/>
    </location>
</feature>
<feature type="transmembrane region" description="Helical" evidence="4">
    <location>
        <begin position="205"/>
        <end position="227"/>
    </location>
</feature>
<evidence type="ECO:0000256" key="1">
    <source>
        <dbReference type="ARBA" id="ARBA00007394"/>
    </source>
</evidence>
<dbReference type="Pfam" id="PF00993">
    <property type="entry name" value="MHC_II_alpha"/>
    <property type="match status" value="1"/>
</dbReference>
<dbReference type="SUPFAM" id="SSF48726">
    <property type="entry name" value="Immunoglobulin"/>
    <property type="match status" value="1"/>
</dbReference>
<dbReference type="PROSITE" id="PS00290">
    <property type="entry name" value="IG_MHC"/>
    <property type="match status" value="1"/>
</dbReference>
<dbReference type="PANTHER" id="PTHR19944:SF86">
    <property type="entry name" value="HLA CLASS II HISTOCOMPATIBILITY ANTIGEN, DR ALPHA CHAIN"/>
    <property type="match status" value="1"/>
</dbReference>
<evidence type="ECO:0000259" key="5">
    <source>
        <dbReference type="PROSITE" id="PS50835"/>
    </source>
</evidence>
<dbReference type="InterPro" id="IPR001003">
    <property type="entry name" value="MHC_II_a_N"/>
</dbReference>
<keyword evidence="3" id="KW-0393">Immunoglobulin domain</keyword>
<keyword evidence="7" id="KW-1185">Reference proteome</keyword>
<dbReference type="GO" id="GO:0042613">
    <property type="term" value="C:MHC class II protein complex"/>
    <property type="evidence" value="ECO:0007669"/>
    <property type="project" value="InterPro"/>
</dbReference>
<dbReference type="InterPro" id="IPR003597">
    <property type="entry name" value="Ig_C1-set"/>
</dbReference>
<comment type="caution">
    <text evidence="6">The sequence shown here is derived from an EMBL/GenBank/DDBJ whole genome shotgun (WGS) entry which is preliminary data.</text>
</comment>
<dbReference type="EMBL" id="JAFHDT010000017">
    <property type="protein sequence ID" value="KAI7797913.1"/>
    <property type="molecule type" value="Genomic_DNA"/>
</dbReference>
<organism evidence="6 7">
    <name type="scientific">Triplophysa rosa</name>
    <name type="common">Cave loach</name>
    <dbReference type="NCBI Taxonomy" id="992332"/>
    <lineage>
        <taxon>Eukaryota</taxon>
        <taxon>Metazoa</taxon>
        <taxon>Chordata</taxon>
        <taxon>Craniata</taxon>
        <taxon>Vertebrata</taxon>
        <taxon>Euteleostomi</taxon>
        <taxon>Actinopterygii</taxon>
        <taxon>Neopterygii</taxon>
        <taxon>Teleostei</taxon>
        <taxon>Ostariophysi</taxon>
        <taxon>Cypriniformes</taxon>
        <taxon>Nemacheilidae</taxon>
        <taxon>Triplophysa</taxon>
    </lineage>
</organism>
<gene>
    <name evidence="6" type="ORF">IRJ41_021171</name>
</gene>
<accession>A0A9W7WHP3</accession>
<dbReference type="Gene3D" id="2.60.40.10">
    <property type="entry name" value="Immunoglobulins"/>
    <property type="match status" value="1"/>
</dbReference>
<evidence type="ECO:0000313" key="6">
    <source>
        <dbReference type="EMBL" id="KAI7797913.1"/>
    </source>
</evidence>
<evidence type="ECO:0000256" key="2">
    <source>
        <dbReference type="ARBA" id="ARBA00023180"/>
    </source>
</evidence>
<evidence type="ECO:0000313" key="7">
    <source>
        <dbReference type="Proteomes" id="UP001059041"/>
    </source>
</evidence>